<dbReference type="PANTHER" id="PTHR31446">
    <property type="entry name" value="ACID PHOSPHATASE/VANADIUM-DEPENDENT HALOPEROXIDASE-RELATED PROTEIN"/>
    <property type="match status" value="1"/>
</dbReference>
<gene>
    <name evidence="2" type="ORF">SAMN05443428_104150</name>
</gene>
<feature type="transmembrane region" description="Helical" evidence="1">
    <location>
        <begin position="74"/>
        <end position="91"/>
    </location>
</feature>
<keyword evidence="1" id="KW-0812">Transmembrane</keyword>
<evidence type="ECO:0008006" key="4">
    <source>
        <dbReference type="Google" id="ProtNLM"/>
    </source>
</evidence>
<dbReference type="Proteomes" id="UP000190105">
    <property type="component" value="Unassembled WGS sequence"/>
</dbReference>
<feature type="transmembrane region" description="Helical" evidence="1">
    <location>
        <begin position="123"/>
        <end position="144"/>
    </location>
</feature>
<keyword evidence="3" id="KW-1185">Reference proteome</keyword>
<dbReference type="AlphaFoldDB" id="A0A1T4WXQ9"/>
<accession>A0A1T4WXQ9</accession>
<keyword evidence="1" id="KW-1133">Transmembrane helix</keyword>
<sequence length="145" mass="15299">MSIGGILHNKILIAAVIGWAAAQILKVFTAYFKIGKIDYSRLVGSGGMPSSHSAFSVALAVKSGNLLGFDSPEFAIALCLALIVMYDAAGVRRAAGNQARILNMIIDDIKNEKGIKEERLKELIGHTPVEVIAGALLGIIIGIIV</sequence>
<dbReference type="PANTHER" id="PTHR31446:SF29">
    <property type="entry name" value="ACID PHOSPHATASE_VANADIUM-DEPENDENT HALOPEROXIDASE-RELATED PROTEIN"/>
    <property type="match status" value="1"/>
</dbReference>
<dbReference type="OrthoDB" id="9792681at2"/>
<keyword evidence="1" id="KW-0472">Membrane</keyword>
<name>A0A1T4WXQ9_9CLOT</name>
<evidence type="ECO:0000313" key="3">
    <source>
        <dbReference type="Proteomes" id="UP000190105"/>
    </source>
</evidence>
<proteinExistence type="predicted"/>
<evidence type="ECO:0000313" key="2">
    <source>
        <dbReference type="EMBL" id="SKA82019.1"/>
    </source>
</evidence>
<dbReference type="STRING" id="1147123.SAMN05443428_104150"/>
<dbReference type="InterPro" id="IPR003832">
    <property type="entry name" value="DUF212"/>
</dbReference>
<dbReference type="Pfam" id="PF02681">
    <property type="entry name" value="DUF212"/>
    <property type="match status" value="1"/>
</dbReference>
<dbReference type="RefSeq" id="WP_078695780.1">
    <property type="nucleotide sequence ID" value="NZ_FUYH01000004.1"/>
</dbReference>
<protein>
    <recommendedName>
        <fullName evidence="4">Divergent PAP2 family protein</fullName>
    </recommendedName>
</protein>
<reference evidence="3" key="1">
    <citation type="submission" date="2017-02" db="EMBL/GenBank/DDBJ databases">
        <authorList>
            <person name="Varghese N."/>
            <person name="Submissions S."/>
        </authorList>
    </citation>
    <scope>NUCLEOTIDE SEQUENCE [LARGE SCALE GENOMIC DNA]</scope>
    <source>
        <strain evidence="3">USBA 833</strain>
    </source>
</reference>
<dbReference type="EMBL" id="FUYH01000004">
    <property type="protein sequence ID" value="SKA82019.1"/>
    <property type="molecule type" value="Genomic_DNA"/>
</dbReference>
<organism evidence="2 3">
    <name type="scientific">Caloramator quimbayensis</name>
    <dbReference type="NCBI Taxonomy" id="1147123"/>
    <lineage>
        <taxon>Bacteria</taxon>
        <taxon>Bacillati</taxon>
        <taxon>Bacillota</taxon>
        <taxon>Clostridia</taxon>
        <taxon>Eubacteriales</taxon>
        <taxon>Clostridiaceae</taxon>
        <taxon>Caloramator</taxon>
    </lineage>
</organism>
<evidence type="ECO:0000256" key="1">
    <source>
        <dbReference type="SAM" id="Phobius"/>
    </source>
</evidence>
<feature type="transmembrane region" description="Helical" evidence="1">
    <location>
        <begin position="12"/>
        <end position="32"/>
    </location>
</feature>